<sequence length="43" mass="5030">MKLKNTKTKILRQSTSHAHFSTVLSEMKNNLLFKKGLMFSLYN</sequence>
<protein>
    <submittedName>
        <fullName evidence="1">Uncharacterized protein</fullName>
    </submittedName>
</protein>
<evidence type="ECO:0000313" key="1">
    <source>
        <dbReference type="EMBL" id="VCX42886.1"/>
    </source>
</evidence>
<organism evidence="1 2">
    <name type="scientific">Gulo gulo</name>
    <name type="common">Wolverine</name>
    <name type="synonym">Gluton</name>
    <dbReference type="NCBI Taxonomy" id="48420"/>
    <lineage>
        <taxon>Eukaryota</taxon>
        <taxon>Metazoa</taxon>
        <taxon>Chordata</taxon>
        <taxon>Craniata</taxon>
        <taxon>Vertebrata</taxon>
        <taxon>Euteleostomi</taxon>
        <taxon>Mammalia</taxon>
        <taxon>Eutheria</taxon>
        <taxon>Laurasiatheria</taxon>
        <taxon>Carnivora</taxon>
        <taxon>Caniformia</taxon>
        <taxon>Musteloidea</taxon>
        <taxon>Mustelidae</taxon>
        <taxon>Guloninae</taxon>
        <taxon>Gulo</taxon>
    </lineage>
</organism>
<feature type="non-terminal residue" evidence="1">
    <location>
        <position position="43"/>
    </location>
</feature>
<proteinExistence type="predicted"/>
<accession>A0A9X9QAZ8</accession>
<dbReference type="AlphaFoldDB" id="A0A9X9QAZ8"/>
<dbReference type="EMBL" id="CYRY02047024">
    <property type="protein sequence ID" value="VCX42886.1"/>
    <property type="molecule type" value="Genomic_DNA"/>
</dbReference>
<reference evidence="1 2" key="1">
    <citation type="submission" date="2018-10" db="EMBL/GenBank/DDBJ databases">
        <authorList>
            <person name="Ekblom R."/>
            <person name="Jareborg N."/>
        </authorList>
    </citation>
    <scope>NUCLEOTIDE SEQUENCE [LARGE SCALE GENOMIC DNA]</scope>
    <source>
        <tissue evidence="1">Muscle</tissue>
    </source>
</reference>
<dbReference type="Proteomes" id="UP000269945">
    <property type="component" value="Unassembled WGS sequence"/>
</dbReference>
<evidence type="ECO:0000313" key="2">
    <source>
        <dbReference type="Proteomes" id="UP000269945"/>
    </source>
</evidence>
<name>A0A9X9QAZ8_GULGU</name>
<comment type="caution">
    <text evidence="1">The sequence shown here is derived from an EMBL/GenBank/DDBJ whole genome shotgun (WGS) entry which is preliminary data.</text>
</comment>
<gene>
    <name evidence="1" type="ORF">BN2614_LOCUS3</name>
</gene>
<keyword evidence="2" id="KW-1185">Reference proteome</keyword>